<evidence type="ECO:0000313" key="5">
    <source>
        <dbReference type="EMBL" id="EEF78977.1"/>
    </source>
</evidence>
<feature type="domain" description="Bacteriophage Mu GpT" evidence="2">
    <location>
        <begin position="218"/>
        <end position="284"/>
    </location>
</feature>
<evidence type="ECO:0000313" key="4">
    <source>
        <dbReference type="EMBL" id="EEF78838.1"/>
    </source>
</evidence>
<evidence type="ECO:0000259" key="2">
    <source>
        <dbReference type="Pfam" id="PF10124"/>
    </source>
</evidence>
<evidence type="ECO:0000313" key="14">
    <source>
        <dbReference type="EMBL" id="EEF81058.1"/>
    </source>
</evidence>
<evidence type="ECO:0000313" key="11">
    <source>
        <dbReference type="EMBL" id="EEF80431.1"/>
    </source>
</evidence>
<dbReference type="AlphaFoldDB" id="C0N2G4"/>
<evidence type="ECO:0000313" key="8">
    <source>
        <dbReference type="EMBL" id="EEF80167.1"/>
    </source>
</evidence>
<dbReference type="EMBL" id="GG657898">
    <property type="protein sequence ID" value="EEF79707.1"/>
    <property type="molecule type" value="Genomic_DNA"/>
</dbReference>
<dbReference type="RefSeq" id="WP_008290173.1">
    <property type="nucleotide sequence ID" value="NZ_GG657884.1"/>
</dbReference>
<feature type="domain" description="Bacteriophage Mu GpT" evidence="2">
    <location>
        <begin position="64"/>
        <end position="205"/>
    </location>
</feature>
<reference evidence="14" key="1">
    <citation type="submission" date="2008-01" db="EMBL/GenBank/DDBJ databases">
        <authorList>
            <person name="Schaefer H."/>
            <person name="Ferriera S."/>
            <person name="Johnson J."/>
            <person name="Kravitz S."/>
            <person name="Beeson K."/>
            <person name="Sutton G."/>
            <person name="Rogers Y.-H."/>
            <person name="Friedman R."/>
            <person name="Frazier M."/>
            <person name="Venter J.C."/>
        </authorList>
    </citation>
    <scope>NUCLEOTIDE SEQUENCE</scope>
    <source>
        <strain evidence="14">DMS010</strain>
    </source>
</reference>
<evidence type="ECO:0000313" key="6">
    <source>
        <dbReference type="EMBL" id="EEF79036.1"/>
    </source>
</evidence>
<protein>
    <recommendedName>
        <fullName evidence="2">Bacteriophage Mu GpT domain-containing protein</fullName>
    </recommendedName>
</protein>
<feature type="chain" id="PRO_5010827560" description="Bacteriophage Mu GpT domain-containing protein" evidence="1">
    <location>
        <begin position="24"/>
        <end position="356"/>
    </location>
</feature>
<dbReference type="EMBL" id="GG657903">
    <property type="protein sequence ID" value="EEF78977.1"/>
    <property type="molecule type" value="Genomic_DNA"/>
</dbReference>
<sequence length="356" mass="39063">MKKLILLPMAIVGALVMMTSAMAADWSLPASLMTGPASLNTAMMGDAMPMLAFGGIIINKQAIQDIFIGLKTVFHNALKARTSNWQLTAMEVMSSTKTEDYAWLERFPKMRKWVGEKHVKALKAGKYTATNEDWETTIAVDRNDIEDDTLGIYNTQANMAGDSAGELHDIILDDLKNNAFINEGLDGQYFYDTDHEVNEDSVSNKLTVALSAATSAAAAASYGAARTAMMKFTDDEGMPLRLVPDLLEVPPALEAVARKLVEADKLDDDSPNPYKGTAKIEVNPGLTSDTVWFLHHTRNAVKPFIIQMRKKPVFVSQTDMENDDVFNKREYKFGAEARATGVYGFWQLSVGSTGGA</sequence>
<dbReference type="InterPro" id="IPR018774">
    <property type="entry name" value="Phage_Mu_GpT"/>
</dbReference>
<keyword evidence="15" id="KW-1185">Reference proteome</keyword>
<evidence type="ECO:0000313" key="15">
    <source>
        <dbReference type="Proteomes" id="UP000004679"/>
    </source>
</evidence>
<evidence type="ECO:0000313" key="3">
    <source>
        <dbReference type="EMBL" id="EEF78399.1"/>
    </source>
</evidence>
<dbReference type="EMBL" id="GG657907">
    <property type="protein sequence ID" value="EEF78399.1"/>
    <property type="molecule type" value="Genomic_DNA"/>
</dbReference>
<evidence type="ECO:0000256" key="1">
    <source>
        <dbReference type="SAM" id="SignalP"/>
    </source>
</evidence>
<dbReference type="EMBL" id="GG657896">
    <property type="protein sequence ID" value="EEF80167.1"/>
    <property type="molecule type" value="Genomic_DNA"/>
</dbReference>
<dbReference type="EMBL" id="GG657888">
    <property type="protein sequence ID" value="EEF80826.1"/>
    <property type="molecule type" value="Genomic_DNA"/>
</dbReference>
<dbReference type="Proteomes" id="UP000004679">
    <property type="component" value="Unassembled WGS sequence"/>
</dbReference>
<evidence type="ECO:0000313" key="7">
    <source>
        <dbReference type="EMBL" id="EEF79707.1"/>
    </source>
</evidence>
<dbReference type="EMBL" id="GG657892">
    <property type="protein sequence ID" value="EEF80627.1"/>
    <property type="molecule type" value="Genomic_DNA"/>
</dbReference>
<dbReference type="HOGENOM" id="CLU_784834_0_0_6"/>
<evidence type="ECO:0000313" key="13">
    <source>
        <dbReference type="EMBL" id="EEF80826.1"/>
    </source>
</evidence>
<evidence type="ECO:0000313" key="10">
    <source>
        <dbReference type="EMBL" id="EEF80332.1"/>
    </source>
</evidence>
<dbReference type="EMBL" id="GG657900">
    <property type="protein sequence ID" value="EEF79036.1"/>
    <property type="molecule type" value="Genomic_DNA"/>
</dbReference>
<dbReference type="EMBL" id="GG657884">
    <property type="protein sequence ID" value="EEF81058.1"/>
    <property type="molecule type" value="Genomic_DNA"/>
</dbReference>
<proteinExistence type="predicted"/>
<evidence type="ECO:0000313" key="9">
    <source>
        <dbReference type="EMBL" id="EEF80205.1"/>
    </source>
</evidence>
<organism evidence="14 15">
    <name type="scientific">Methylophaga thiooxydans DMS010</name>
    <dbReference type="NCBI Taxonomy" id="637616"/>
    <lineage>
        <taxon>Bacteria</taxon>
        <taxon>Pseudomonadati</taxon>
        <taxon>Pseudomonadota</taxon>
        <taxon>Gammaproteobacteria</taxon>
        <taxon>Thiotrichales</taxon>
        <taxon>Piscirickettsiaceae</taxon>
        <taxon>Methylophaga</taxon>
    </lineage>
</organism>
<dbReference type="Pfam" id="PF10124">
    <property type="entry name" value="Mu-like_gpT"/>
    <property type="match status" value="3"/>
</dbReference>
<dbReference type="EMBL" id="GG657904">
    <property type="protein sequence ID" value="EEF78838.1"/>
    <property type="molecule type" value="Genomic_DNA"/>
</dbReference>
<dbReference type="EMBL" id="GG657893">
    <property type="protein sequence ID" value="EEF80431.1"/>
    <property type="molecule type" value="Genomic_DNA"/>
</dbReference>
<gene>
    <name evidence="11" type="ORF">MDMS009_1044</name>
    <name evidence="9" type="ORF">MDMS009_1101</name>
    <name evidence="10" type="ORF">MDMS009_1228</name>
    <name evidence="8" type="ORF">MDMS009_1324</name>
    <name evidence="7" type="ORF">MDMS009_1645</name>
    <name evidence="6" type="ORF">MDMS009_2296</name>
    <name evidence="5" type="ORF">MDMS009_2494</name>
    <name evidence="4" type="ORF">MDMS009_2582</name>
    <name evidence="3" type="ORF">MDMS009_2943</name>
    <name evidence="14" type="ORF">MDMS009_378</name>
    <name evidence="13" type="ORF">MDMS009_553</name>
    <name evidence="12" type="ORF">MDMS009_952</name>
</gene>
<keyword evidence="1" id="KW-0732">Signal</keyword>
<reference evidence="14 15" key="2">
    <citation type="journal article" date="2011" name="J. Bacteriol.">
        <title>Draft genome sequence of the chemolithoheterotrophic, halophilic methylotroph Methylophaga thiooxydans DMS010.</title>
        <authorList>
            <person name="Boden R."/>
            <person name="Ferriera S."/>
            <person name="Johnson J."/>
            <person name="Kelly D.P."/>
            <person name="Murrell J.C."/>
            <person name="Schafer H."/>
        </authorList>
    </citation>
    <scope>NUCLEOTIDE SEQUENCE [LARGE SCALE GENOMIC DNA]</scope>
    <source>
        <strain evidence="14 15">DMS010</strain>
    </source>
</reference>
<feature type="domain" description="Bacteriophage Mu GpT" evidence="2">
    <location>
        <begin position="288"/>
        <end position="352"/>
    </location>
</feature>
<name>C0N2G4_9GAMM</name>
<dbReference type="EMBL" id="GG657895">
    <property type="protein sequence ID" value="EEF80205.1"/>
    <property type="molecule type" value="Genomic_DNA"/>
</dbReference>
<feature type="signal peptide" evidence="1">
    <location>
        <begin position="1"/>
        <end position="23"/>
    </location>
</feature>
<evidence type="ECO:0000313" key="12">
    <source>
        <dbReference type="EMBL" id="EEF80627.1"/>
    </source>
</evidence>
<dbReference type="EMBL" id="GG657895">
    <property type="protein sequence ID" value="EEF80332.1"/>
    <property type="molecule type" value="Genomic_DNA"/>
</dbReference>
<accession>C0N2G4</accession>